<dbReference type="GO" id="GO:0005524">
    <property type="term" value="F:ATP binding"/>
    <property type="evidence" value="ECO:0007669"/>
    <property type="project" value="UniProtKB-KW"/>
</dbReference>
<dbReference type="InterPro" id="IPR027417">
    <property type="entry name" value="P-loop_NTPase"/>
</dbReference>
<dbReference type="SUPFAM" id="SSF52540">
    <property type="entry name" value="P-loop containing nucleoside triphosphate hydrolases"/>
    <property type="match status" value="1"/>
</dbReference>
<comment type="similarity">
    <text evidence="1">Belongs to the AAA ATPase family. BCS1 subfamily.</text>
</comment>
<evidence type="ECO:0000256" key="2">
    <source>
        <dbReference type="RuleBase" id="RU003651"/>
    </source>
</evidence>
<sequence length="328" mass="36507">MWANEEIKGRWRVPGQNQDRITIQAFNWGVNGRDLIRRLLVHVQAKSLHASERTVDLWHPVRTAGDMEWEIVAKIAKRPTRTVVLQEGIMEDILGDVAKFIERESWYAARNIPHRRGYLLEGPPGCGKTSLIRAVASEFSLPLCCVPLQSQRVGEGGIEALLHRAPEGAIIYIEDIDCAEQGGVLSRTGEQRTTTQESDKRVTMSDILNAIDGLGAQTGRLLFLTTNHPERLDPALLRDGRVDRRFHLGPADREMSYRVFQSIKGDAAKADEAAARHFAEVVPEGCTIAQLQGFLVKHHELPAEEVVLKAQELVPMVAGQNGHVAEQT</sequence>
<proteinExistence type="inferred from homology"/>
<dbReference type="InterPro" id="IPR003959">
    <property type="entry name" value="ATPase_AAA_core"/>
</dbReference>
<dbReference type="InterPro" id="IPR050747">
    <property type="entry name" value="Mitochondrial_chaperone_BCS1"/>
</dbReference>
<dbReference type="PROSITE" id="PS00674">
    <property type="entry name" value="AAA"/>
    <property type="match status" value="1"/>
</dbReference>
<dbReference type="SMART" id="SM00382">
    <property type="entry name" value="AAA"/>
    <property type="match status" value="1"/>
</dbReference>
<reference evidence="4" key="1">
    <citation type="submission" date="2021-01" db="EMBL/GenBank/DDBJ databases">
        <authorList>
            <person name="Corre E."/>
            <person name="Pelletier E."/>
            <person name="Niang G."/>
            <person name="Scheremetjew M."/>
            <person name="Finn R."/>
            <person name="Kale V."/>
            <person name="Holt S."/>
            <person name="Cochrane G."/>
            <person name="Meng A."/>
            <person name="Brown T."/>
            <person name="Cohen L."/>
        </authorList>
    </citation>
    <scope>NUCLEOTIDE SEQUENCE</scope>
    <source>
        <strain evidence="4">LB1974</strain>
    </source>
</reference>
<organism evidence="4">
    <name type="scientific">Oxyrrhis marina</name>
    <name type="common">Dinoflagellate</name>
    <dbReference type="NCBI Taxonomy" id="2969"/>
    <lineage>
        <taxon>Eukaryota</taxon>
        <taxon>Sar</taxon>
        <taxon>Alveolata</taxon>
        <taxon>Dinophyceae</taxon>
        <taxon>Oxyrrhinales</taxon>
        <taxon>Oxyrrhinaceae</taxon>
        <taxon>Oxyrrhis</taxon>
    </lineage>
</organism>
<gene>
    <name evidence="4" type="ORF">OMAR00294_LOCUS2099</name>
</gene>
<keyword evidence="2" id="KW-0067">ATP-binding</keyword>
<dbReference type="PANTHER" id="PTHR23070">
    <property type="entry name" value="BCS1 AAA-TYPE ATPASE"/>
    <property type="match status" value="1"/>
</dbReference>
<dbReference type="AlphaFoldDB" id="A0A7S4GPA1"/>
<keyword evidence="2" id="KW-0547">Nucleotide-binding</keyword>
<evidence type="ECO:0000259" key="3">
    <source>
        <dbReference type="SMART" id="SM00382"/>
    </source>
</evidence>
<dbReference type="Pfam" id="PF00004">
    <property type="entry name" value="AAA"/>
    <property type="match status" value="1"/>
</dbReference>
<evidence type="ECO:0000256" key="1">
    <source>
        <dbReference type="ARBA" id="ARBA00007448"/>
    </source>
</evidence>
<name>A0A7S4GPA1_OXYMA</name>
<evidence type="ECO:0000313" key="4">
    <source>
        <dbReference type="EMBL" id="CAE0842754.1"/>
    </source>
</evidence>
<dbReference type="Gene3D" id="3.40.50.300">
    <property type="entry name" value="P-loop containing nucleotide triphosphate hydrolases"/>
    <property type="match status" value="1"/>
</dbReference>
<protein>
    <recommendedName>
        <fullName evidence="3">AAA+ ATPase domain-containing protein</fullName>
    </recommendedName>
</protein>
<dbReference type="InterPro" id="IPR003960">
    <property type="entry name" value="ATPase_AAA_CS"/>
</dbReference>
<feature type="domain" description="AAA+ ATPase" evidence="3">
    <location>
        <begin position="114"/>
        <end position="252"/>
    </location>
</feature>
<dbReference type="InterPro" id="IPR003593">
    <property type="entry name" value="AAA+_ATPase"/>
</dbReference>
<dbReference type="EMBL" id="HBJB01002564">
    <property type="protein sequence ID" value="CAE0842754.1"/>
    <property type="molecule type" value="Transcribed_RNA"/>
</dbReference>
<accession>A0A7S4GPA1</accession>
<dbReference type="GO" id="GO:0016887">
    <property type="term" value="F:ATP hydrolysis activity"/>
    <property type="evidence" value="ECO:0007669"/>
    <property type="project" value="InterPro"/>
</dbReference>